<dbReference type="Gene3D" id="3.30.2090.10">
    <property type="entry name" value="Multidrug efflux transporter AcrB TolC docking domain, DN and DC subdomains"/>
    <property type="match status" value="2"/>
</dbReference>
<evidence type="ECO:0000256" key="5">
    <source>
        <dbReference type="ARBA" id="ARBA00022519"/>
    </source>
</evidence>
<dbReference type="PANTHER" id="PTHR32063:SF26">
    <property type="entry name" value="EFFLUX PUMP MEMBRANE TRANSPORTER"/>
    <property type="match status" value="1"/>
</dbReference>
<feature type="transmembrane region" description="Helical" evidence="9">
    <location>
        <begin position="368"/>
        <end position="389"/>
    </location>
</feature>
<comment type="caution">
    <text evidence="10">The sequence shown here is derived from an EMBL/GenBank/DDBJ whole genome shotgun (WGS) entry which is preliminary data.</text>
</comment>
<dbReference type="Gene3D" id="3.30.70.1440">
    <property type="entry name" value="Multidrug efflux transporter AcrB pore domain"/>
    <property type="match status" value="1"/>
</dbReference>
<dbReference type="Gene3D" id="3.30.70.1320">
    <property type="entry name" value="Multidrug efflux transporter AcrB pore domain like"/>
    <property type="match status" value="1"/>
</dbReference>
<protein>
    <submittedName>
        <fullName evidence="10">Efflux RND transporter permease subunit</fullName>
    </submittedName>
</protein>
<dbReference type="NCBIfam" id="TIGR00915">
    <property type="entry name" value="2A0602"/>
    <property type="match status" value="1"/>
</dbReference>
<evidence type="ECO:0000256" key="4">
    <source>
        <dbReference type="ARBA" id="ARBA00022475"/>
    </source>
</evidence>
<keyword evidence="11" id="KW-1185">Reference proteome</keyword>
<feature type="transmembrane region" description="Helical" evidence="9">
    <location>
        <begin position="1010"/>
        <end position="1036"/>
    </location>
</feature>
<evidence type="ECO:0000313" key="11">
    <source>
        <dbReference type="Proteomes" id="UP000315369"/>
    </source>
</evidence>
<feature type="transmembrane region" description="Helical" evidence="9">
    <location>
        <begin position="439"/>
        <end position="459"/>
    </location>
</feature>
<evidence type="ECO:0000256" key="9">
    <source>
        <dbReference type="SAM" id="Phobius"/>
    </source>
</evidence>
<dbReference type="EMBL" id="VIFM01000078">
    <property type="protein sequence ID" value="TQF14107.1"/>
    <property type="molecule type" value="Genomic_DNA"/>
</dbReference>
<dbReference type="GO" id="GO:0015562">
    <property type="term" value="F:efflux transmembrane transporter activity"/>
    <property type="evidence" value="ECO:0007669"/>
    <property type="project" value="InterPro"/>
</dbReference>
<dbReference type="GO" id="GO:0009636">
    <property type="term" value="P:response to toxic substance"/>
    <property type="evidence" value="ECO:0007669"/>
    <property type="project" value="UniProtKB-ARBA"/>
</dbReference>
<evidence type="ECO:0000256" key="3">
    <source>
        <dbReference type="ARBA" id="ARBA00022448"/>
    </source>
</evidence>
<dbReference type="RefSeq" id="WP_141644196.1">
    <property type="nucleotide sequence ID" value="NZ_VIFM01000078.1"/>
</dbReference>
<keyword evidence="4" id="KW-1003">Cell membrane</keyword>
<feature type="transmembrane region" description="Helical" evidence="9">
    <location>
        <begin position="471"/>
        <end position="498"/>
    </location>
</feature>
<dbReference type="OrthoDB" id="9759330at2"/>
<keyword evidence="8 9" id="KW-0472">Membrane</keyword>
<proteinExistence type="inferred from homology"/>
<dbReference type="SUPFAM" id="SSF82866">
    <property type="entry name" value="Multidrug efflux transporter AcrB transmembrane domain"/>
    <property type="match status" value="2"/>
</dbReference>
<dbReference type="GO" id="GO:0005886">
    <property type="term" value="C:plasma membrane"/>
    <property type="evidence" value="ECO:0007669"/>
    <property type="project" value="UniProtKB-SubCell"/>
</dbReference>
<dbReference type="InterPro" id="IPR027463">
    <property type="entry name" value="AcrB_DN_DC_subdom"/>
</dbReference>
<sequence>MKFAHFFVDRPIFAAVLSVLLLIGGGLSLIQLPLSEYPAVSPPTVVVRAAYPGADPGVIAETVAAPLEQEINGVEGMLYMSSQATSDGRVAVTITFAMGVNPDTAQVQVQNRVARAIPRLPAEVQRLGVLTEKSSPDLLMVVHLVSPDESLEPLYLSNYAVLQVRDVLQRVPGVGGVSVLGAGEYSMRVWLDPQLLAARGLTASDVVGAIREQNVQVAAGVIGQQPDERSAFQLTVTTQGRLTDEEQFRDIVVKVGESGQVTHLRDVARVELGANSYSVRARLDGKSAVAIGINQASGSNALDVSAGIRARMDELSQAFPKGMEYRIAYDPTLFVRTSIRNVVTTLLEAVVLVVLVVLLFLQTWRASIIPLAAVPVSLVGTAAVMHMLGFSLNTLSLFGLVLSIGIVVDDAIVVVENVERHIAQGVNPKEAARRAMTEVTGPIIAITSVLSAVFVPTAFLGGLTGQFYRQFALTIAISTILSAFNSLTLSPALAGVLLRGHHGPKDGLTRFMDKAFGGWLFGPFNRFFDKASAGYVSLVKRVVRVSALALVVYGGLLLLTWVGFAKVPAGFVPMQDKYYLVGLAQLPPASSLERTDDVAKRMSALMLAEKGVASVVAFSGITINGFVNSPNSAVVFAVLDDFEQRKTKDLSANAIAGRLQAKLGGIQEGFAAIFPPPPVPGMGSMAGFKLQVEDRAGLGPEALYAATQALVQKASAEPQLMGLMSGFEINVPQLQADVDRVKAKQQGVPLGSVFETLQIHLGSLYVNDFNRFGRTYQVNVQADAKHRMEPEDIGRLQVRNPQGGMVPLASLVTVKPSFGPDQVLRYNGYPSADINGAAAPGVSTGQAVAAMERVAAETLPAGMSFEWTDLTYQEKLAGKEGLFVFPLAILLAFLILAAQYNSWSLPLAVLLTVPLALLSAIAGVWFVGGDNNIFTQIGLVVLVGLAAKNAILIVEFARAQEDEGVGVVQAALEACRLRLRPILMTSIAFIMGVVPLALATGAGAEMRQAMGVAVFAGMLGVTLFGLVLTPIFYIVIRKFALRGAEREAPVIPAGATGAEGH</sequence>
<keyword evidence="5" id="KW-0997">Cell inner membrane</keyword>
<dbReference type="Gene3D" id="1.20.1640.10">
    <property type="entry name" value="Multidrug efflux transporter AcrB transmembrane domain"/>
    <property type="match status" value="2"/>
</dbReference>
<dbReference type="Gene3D" id="3.30.70.1430">
    <property type="entry name" value="Multidrug efflux transporter AcrB pore domain"/>
    <property type="match status" value="2"/>
</dbReference>
<dbReference type="Proteomes" id="UP000315369">
    <property type="component" value="Unassembled WGS sequence"/>
</dbReference>
<evidence type="ECO:0000256" key="8">
    <source>
        <dbReference type="ARBA" id="ARBA00023136"/>
    </source>
</evidence>
<accession>A0A540WYM1</accession>
<dbReference type="FunFam" id="1.20.1640.10:FF:000001">
    <property type="entry name" value="Efflux pump membrane transporter"/>
    <property type="match status" value="1"/>
</dbReference>
<name>A0A540WYM1_9BACT</name>
<evidence type="ECO:0000256" key="2">
    <source>
        <dbReference type="ARBA" id="ARBA00010942"/>
    </source>
</evidence>
<feature type="transmembrane region" description="Helical" evidence="9">
    <location>
        <begin position="342"/>
        <end position="361"/>
    </location>
</feature>
<gene>
    <name evidence="10" type="ORF">FJV41_20450</name>
</gene>
<keyword evidence="7 9" id="KW-1133">Transmembrane helix</keyword>
<feature type="transmembrane region" description="Helical" evidence="9">
    <location>
        <begin position="395"/>
        <end position="418"/>
    </location>
</feature>
<dbReference type="Pfam" id="PF00873">
    <property type="entry name" value="ACR_tran"/>
    <property type="match status" value="1"/>
</dbReference>
<dbReference type="NCBIfam" id="NF000282">
    <property type="entry name" value="RND_permease_1"/>
    <property type="match status" value="1"/>
</dbReference>
<reference evidence="10 11" key="1">
    <citation type="submission" date="2019-06" db="EMBL/GenBank/DDBJ databases">
        <authorList>
            <person name="Livingstone P."/>
            <person name="Whitworth D."/>
        </authorList>
    </citation>
    <scope>NUCLEOTIDE SEQUENCE [LARGE SCALE GENOMIC DNA]</scope>
    <source>
        <strain evidence="10 11">AM401</strain>
    </source>
</reference>
<dbReference type="InterPro" id="IPR001036">
    <property type="entry name" value="Acrflvin-R"/>
</dbReference>
<dbReference type="PRINTS" id="PR00702">
    <property type="entry name" value="ACRIFLAVINRP"/>
</dbReference>
<dbReference type="SUPFAM" id="SSF82714">
    <property type="entry name" value="Multidrug efflux transporter AcrB TolC docking domain, DN and DC subdomains"/>
    <property type="match status" value="2"/>
</dbReference>
<evidence type="ECO:0000256" key="7">
    <source>
        <dbReference type="ARBA" id="ARBA00022989"/>
    </source>
</evidence>
<dbReference type="SUPFAM" id="SSF82693">
    <property type="entry name" value="Multidrug efflux transporter AcrB pore domain, PN1, PN2, PC1 and PC2 subdomains"/>
    <property type="match status" value="4"/>
</dbReference>
<feature type="transmembrane region" description="Helical" evidence="9">
    <location>
        <begin position="881"/>
        <end position="900"/>
    </location>
</feature>
<organism evidence="10 11">
    <name type="scientific">Myxococcus llanfairpwllgwyngyllgogerychwyrndrobwllllantysiliogogogochensis</name>
    <dbReference type="NCBI Taxonomy" id="2590453"/>
    <lineage>
        <taxon>Bacteria</taxon>
        <taxon>Pseudomonadati</taxon>
        <taxon>Myxococcota</taxon>
        <taxon>Myxococcia</taxon>
        <taxon>Myxococcales</taxon>
        <taxon>Cystobacterineae</taxon>
        <taxon>Myxococcaceae</taxon>
        <taxon>Myxococcus</taxon>
    </lineage>
</organism>
<evidence type="ECO:0000256" key="1">
    <source>
        <dbReference type="ARBA" id="ARBA00004429"/>
    </source>
</evidence>
<feature type="transmembrane region" description="Helical" evidence="9">
    <location>
        <begin position="545"/>
        <end position="564"/>
    </location>
</feature>
<evidence type="ECO:0000256" key="6">
    <source>
        <dbReference type="ARBA" id="ARBA00022692"/>
    </source>
</evidence>
<dbReference type="InterPro" id="IPR004764">
    <property type="entry name" value="MdtF-like"/>
</dbReference>
<comment type="subcellular location">
    <subcellularLocation>
        <location evidence="1">Cell inner membrane</location>
        <topology evidence="1">Multi-pass membrane protein</topology>
    </subcellularLocation>
</comment>
<keyword evidence="3" id="KW-0813">Transport</keyword>
<evidence type="ECO:0000313" key="10">
    <source>
        <dbReference type="EMBL" id="TQF14107.1"/>
    </source>
</evidence>
<dbReference type="PANTHER" id="PTHR32063">
    <property type="match status" value="1"/>
</dbReference>
<feature type="transmembrane region" description="Helical" evidence="9">
    <location>
        <begin position="933"/>
        <end position="954"/>
    </location>
</feature>
<dbReference type="AlphaFoldDB" id="A0A540WYM1"/>
<comment type="similarity">
    <text evidence="2">Belongs to the resistance-nodulation-cell division (RND) (TC 2.A.6) family.</text>
</comment>
<dbReference type="FunFam" id="3.30.70.1430:FF:000001">
    <property type="entry name" value="Efflux pump membrane transporter"/>
    <property type="match status" value="1"/>
</dbReference>
<feature type="transmembrane region" description="Helical" evidence="9">
    <location>
        <begin position="982"/>
        <end position="1004"/>
    </location>
</feature>
<feature type="transmembrane region" description="Helical" evidence="9">
    <location>
        <begin position="907"/>
        <end position="927"/>
    </location>
</feature>
<keyword evidence="6 9" id="KW-0812">Transmembrane</keyword>
<dbReference type="GO" id="GO:0042910">
    <property type="term" value="F:xenobiotic transmembrane transporter activity"/>
    <property type="evidence" value="ECO:0007669"/>
    <property type="project" value="TreeGrafter"/>
</dbReference>